<keyword evidence="1" id="KW-1133">Transmembrane helix</keyword>
<accession>A0A8A0RMW7</accession>
<feature type="transmembrane region" description="Helical" evidence="1">
    <location>
        <begin position="21"/>
        <end position="41"/>
    </location>
</feature>
<protein>
    <submittedName>
        <fullName evidence="2">Uncharacterized protein</fullName>
    </submittedName>
</protein>
<evidence type="ECO:0000313" key="3">
    <source>
        <dbReference type="Proteomes" id="UP000662904"/>
    </source>
</evidence>
<dbReference type="Proteomes" id="UP000662904">
    <property type="component" value="Chromosome"/>
</dbReference>
<dbReference type="EMBL" id="CP059066">
    <property type="protein sequence ID" value="QSQ08797.1"/>
    <property type="molecule type" value="Genomic_DNA"/>
</dbReference>
<keyword evidence="1" id="KW-0472">Membrane</keyword>
<name>A0A8A0RMW7_9FIRM</name>
<evidence type="ECO:0000313" key="2">
    <source>
        <dbReference type="EMBL" id="QSQ08797.1"/>
    </source>
</evidence>
<evidence type="ECO:0000256" key="1">
    <source>
        <dbReference type="SAM" id="Phobius"/>
    </source>
</evidence>
<keyword evidence="1" id="KW-0812">Transmembrane</keyword>
<gene>
    <name evidence="2" type="ORF">H0A61_01142</name>
</gene>
<organism evidence="2 3">
    <name type="scientific">Koleobacter methoxysyntrophicus</name>
    <dbReference type="NCBI Taxonomy" id="2751313"/>
    <lineage>
        <taxon>Bacteria</taxon>
        <taxon>Bacillati</taxon>
        <taxon>Bacillota</taxon>
        <taxon>Clostridia</taxon>
        <taxon>Koleobacterales</taxon>
        <taxon>Koleobacteraceae</taxon>
        <taxon>Koleobacter</taxon>
    </lineage>
</organism>
<sequence length="163" mass="19377">MAVSKDGKHKDRKLKHKALNVRLAGFIMLILIIMAGIFYYVKYMPQVSNRAADEALIEYHGALQGLYPELNENYARLKQDGDEEKWDEFSREWMSKFRAARPEILDRRLTRKSEDRKQTLMTAQRSLLMLWHEYHSSIKEGFINEEHVVELKKTIEECLENFR</sequence>
<dbReference type="KEGG" id="kme:H0A61_01142"/>
<dbReference type="RefSeq" id="WP_206709000.1">
    <property type="nucleotide sequence ID" value="NZ_CP059066.1"/>
</dbReference>
<reference evidence="2" key="1">
    <citation type="submission" date="2020-07" db="EMBL/GenBank/DDBJ databases">
        <title>Koleobacter methoxysyntrophicus gen. nov., sp. nov., a novel anaerobic bacterium isolated from deep subsurface oil field and proposal of Koleobacterales ord. nov. in the phylum Firmicutes.</title>
        <authorList>
            <person name="Sakamoto S."/>
            <person name="Tamaki H."/>
        </authorList>
    </citation>
    <scope>NUCLEOTIDE SEQUENCE</scope>
    <source>
        <strain evidence="2">NRmbB1</strain>
    </source>
</reference>
<proteinExistence type="predicted"/>
<keyword evidence="3" id="KW-1185">Reference proteome</keyword>
<dbReference type="AlphaFoldDB" id="A0A8A0RMW7"/>